<sequence length="107" mass="11623">MTTELEAALAELEATRKALEEERAAHAPRVDAPEPHPLRGRCAVCDSNHQPGQHSHCMHCRRPIGSRFYADPPVPPCPTCHAEGVPPPPPGPTAPLEIGRARNWSKS</sequence>
<feature type="region of interest" description="Disordered" evidence="1">
    <location>
        <begin position="82"/>
        <end position="107"/>
    </location>
</feature>
<dbReference type="EMBL" id="AP025591">
    <property type="protein sequence ID" value="BDG04947.1"/>
    <property type="molecule type" value="Genomic_DNA"/>
</dbReference>
<gene>
    <name evidence="2" type="ORF">AMOR_39430</name>
</gene>
<evidence type="ECO:0000313" key="2">
    <source>
        <dbReference type="EMBL" id="BDG04947.1"/>
    </source>
</evidence>
<name>A0ABN6MVD8_9BACT</name>
<reference evidence="3" key="1">
    <citation type="journal article" date="2022" name="Int. J. Syst. Evol. Microbiol.">
        <title>Anaeromyxobacter oryzae sp. nov., Anaeromyxobacter diazotrophicus sp. nov. and Anaeromyxobacter paludicola sp. nov., isolated from paddy soils.</title>
        <authorList>
            <person name="Itoh H."/>
            <person name="Xu Z."/>
            <person name="Mise K."/>
            <person name="Masuda Y."/>
            <person name="Ushijima N."/>
            <person name="Hayakawa C."/>
            <person name="Shiratori Y."/>
            <person name="Senoo K."/>
        </authorList>
    </citation>
    <scope>NUCLEOTIDE SEQUENCE [LARGE SCALE GENOMIC DNA]</scope>
    <source>
        <strain evidence="3">Red232</strain>
    </source>
</reference>
<dbReference type="Proteomes" id="UP001162891">
    <property type="component" value="Chromosome"/>
</dbReference>
<organism evidence="2 3">
    <name type="scientific">Anaeromyxobacter oryzae</name>
    <dbReference type="NCBI Taxonomy" id="2918170"/>
    <lineage>
        <taxon>Bacteria</taxon>
        <taxon>Pseudomonadati</taxon>
        <taxon>Myxococcota</taxon>
        <taxon>Myxococcia</taxon>
        <taxon>Myxococcales</taxon>
        <taxon>Cystobacterineae</taxon>
        <taxon>Anaeromyxobacteraceae</taxon>
        <taxon>Anaeromyxobacter</taxon>
    </lineage>
</organism>
<keyword evidence="3" id="KW-1185">Reference proteome</keyword>
<evidence type="ECO:0000256" key="1">
    <source>
        <dbReference type="SAM" id="MobiDB-lite"/>
    </source>
</evidence>
<protein>
    <submittedName>
        <fullName evidence="2">Uncharacterized protein</fullName>
    </submittedName>
</protein>
<evidence type="ECO:0000313" key="3">
    <source>
        <dbReference type="Proteomes" id="UP001162891"/>
    </source>
</evidence>
<dbReference type="RefSeq" id="WP_248353463.1">
    <property type="nucleotide sequence ID" value="NZ_AP025591.1"/>
</dbReference>
<accession>A0ABN6MVD8</accession>
<proteinExistence type="predicted"/>